<evidence type="ECO:0000313" key="2">
    <source>
        <dbReference type="EMBL" id="PSH63537.1"/>
    </source>
</evidence>
<dbReference type="Pfam" id="PF13302">
    <property type="entry name" value="Acetyltransf_3"/>
    <property type="match status" value="1"/>
</dbReference>
<dbReference type="EMBL" id="PGGM01000006">
    <property type="protein sequence ID" value="PSH63537.1"/>
    <property type="molecule type" value="Genomic_DNA"/>
</dbReference>
<evidence type="ECO:0000259" key="1">
    <source>
        <dbReference type="PROSITE" id="PS51186"/>
    </source>
</evidence>
<sequence length="186" mass="21378">MGQVMADQATPFPTILTERLRLRQFQPKDDAGLHACLGNERLVRYWDFSACENIQETRRWVRILAKTTSPYESIAWAVADAKTDECIGMVNYHHREARNRRLEIGYILNADWHRLGLMSEAVQALITHCVDNLKTRRIAAIIHPDNAPSIRLVTRLGFQCEGGPLRDYWRVGNSFMSPMLYSFIAS</sequence>
<dbReference type="Proteomes" id="UP000241764">
    <property type="component" value="Unassembled WGS sequence"/>
</dbReference>
<accession>A0A2P7BAM7</accession>
<keyword evidence="3" id="KW-1185">Reference proteome</keyword>
<reference evidence="3" key="1">
    <citation type="submission" date="2017-11" db="EMBL/GenBank/DDBJ databases">
        <authorList>
            <person name="Kuznetsova I."/>
            <person name="Sazanova A."/>
            <person name="Chirak E."/>
            <person name="Safronova V."/>
            <person name="Willems A."/>
        </authorList>
    </citation>
    <scope>NUCLEOTIDE SEQUENCE [LARGE SCALE GENOMIC DNA]</scope>
    <source>
        <strain evidence="3">CCBAU 03422</strain>
    </source>
</reference>
<organism evidence="2 3">
    <name type="scientific">Phyllobacterium sophorae</name>
    <dbReference type="NCBI Taxonomy" id="1520277"/>
    <lineage>
        <taxon>Bacteria</taxon>
        <taxon>Pseudomonadati</taxon>
        <taxon>Pseudomonadota</taxon>
        <taxon>Alphaproteobacteria</taxon>
        <taxon>Hyphomicrobiales</taxon>
        <taxon>Phyllobacteriaceae</taxon>
        <taxon>Phyllobacterium</taxon>
    </lineage>
</organism>
<dbReference type="SUPFAM" id="SSF55729">
    <property type="entry name" value="Acyl-CoA N-acyltransferases (Nat)"/>
    <property type="match status" value="1"/>
</dbReference>
<dbReference type="InterPro" id="IPR051531">
    <property type="entry name" value="N-acetyltransferase"/>
</dbReference>
<feature type="domain" description="N-acetyltransferase" evidence="1">
    <location>
        <begin position="20"/>
        <end position="181"/>
    </location>
</feature>
<dbReference type="AlphaFoldDB" id="A0A2P7BAM7"/>
<name>A0A2P7BAM7_9HYPH</name>
<gene>
    <name evidence="2" type="ORF">CU103_14840</name>
</gene>
<dbReference type="OrthoDB" id="5295305at2"/>
<protein>
    <submittedName>
        <fullName evidence="2">GNAT family N-acetyltransferase</fullName>
    </submittedName>
</protein>
<proteinExistence type="predicted"/>
<evidence type="ECO:0000313" key="3">
    <source>
        <dbReference type="Proteomes" id="UP000241764"/>
    </source>
</evidence>
<dbReference type="PANTHER" id="PTHR43792">
    <property type="entry name" value="GNAT FAMILY, PUTATIVE (AFU_ORTHOLOGUE AFUA_3G00765)-RELATED-RELATED"/>
    <property type="match status" value="1"/>
</dbReference>
<dbReference type="InterPro" id="IPR000182">
    <property type="entry name" value="GNAT_dom"/>
</dbReference>
<keyword evidence="2" id="KW-0808">Transferase</keyword>
<dbReference type="PROSITE" id="PS51186">
    <property type="entry name" value="GNAT"/>
    <property type="match status" value="1"/>
</dbReference>
<comment type="caution">
    <text evidence="2">The sequence shown here is derived from an EMBL/GenBank/DDBJ whole genome shotgun (WGS) entry which is preliminary data.</text>
</comment>
<dbReference type="GO" id="GO:0016747">
    <property type="term" value="F:acyltransferase activity, transferring groups other than amino-acyl groups"/>
    <property type="evidence" value="ECO:0007669"/>
    <property type="project" value="InterPro"/>
</dbReference>
<dbReference type="Gene3D" id="3.40.630.30">
    <property type="match status" value="1"/>
</dbReference>
<dbReference type="InterPro" id="IPR016181">
    <property type="entry name" value="Acyl_CoA_acyltransferase"/>
</dbReference>